<dbReference type="Gene3D" id="3.30.530.20">
    <property type="match status" value="1"/>
</dbReference>
<dbReference type="Proteomes" id="UP000294498">
    <property type="component" value="Unassembled WGS sequence"/>
</dbReference>
<dbReference type="AlphaFoldDB" id="A0A4V3GM49"/>
<accession>A0A4V3GM49</accession>
<protein>
    <submittedName>
        <fullName evidence="3">Activator of Hsp90 ATPase-like protein</fullName>
    </submittedName>
</protein>
<evidence type="ECO:0000313" key="4">
    <source>
        <dbReference type="Proteomes" id="UP000294498"/>
    </source>
</evidence>
<evidence type="ECO:0000256" key="1">
    <source>
        <dbReference type="ARBA" id="ARBA00006817"/>
    </source>
</evidence>
<comment type="similarity">
    <text evidence="1">Belongs to the AHA1 family.</text>
</comment>
<evidence type="ECO:0000259" key="2">
    <source>
        <dbReference type="Pfam" id="PF08327"/>
    </source>
</evidence>
<sequence>MDAKNFTTTILVNTKDTNAVYDAINHVRDWWTGEIEGGTFALGDEFIYRYGDLHYSKHKLVEMIPGRKIVWQTTDSRLNSFKDKTEWNGTTITFDITPKDGQTEVRFTHAGLVPAFECYGDCSGAWTGFIQKSLRSFIETGKAEPAW</sequence>
<comment type="caution">
    <text evidence="3">The sequence shown here is derived from an EMBL/GenBank/DDBJ whole genome shotgun (WGS) entry which is preliminary data.</text>
</comment>
<dbReference type="InterPro" id="IPR023393">
    <property type="entry name" value="START-like_dom_sf"/>
</dbReference>
<feature type="domain" description="Activator of Hsp90 ATPase homologue 1/2-like C-terminal" evidence="2">
    <location>
        <begin position="25"/>
        <end position="134"/>
    </location>
</feature>
<dbReference type="SUPFAM" id="SSF55961">
    <property type="entry name" value="Bet v1-like"/>
    <property type="match status" value="1"/>
</dbReference>
<dbReference type="RefSeq" id="WP_133994711.1">
    <property type="nucleotide sequence ID" value="NZ_SODV01000001.1"/>
</dbReference>
<name>A0A4V3GM49_9BACT</name>
<dbReference type="InterPro" id="IPR013538">
    <property type="entry name" value="ASHA1/2-like_C"/>
</dbReference>
<dbReference type="Pfam" id="PF08327">
    <property type="entry name" value="AHSA1"/>
    <property type="match status" value="1"/>
</dbReference>
<dbReference type="CDD" id="cd07814">
    <property type="entry name" value="SRPBCC_CalC_Aha1-like"/>
    <property type="match status" value="1"/>
</dbReference>
<dbReference type="OrthoDB" id="287565at2"/>
<reference evidence="3 4" key="1">
    <citation type="submission" date="2019-03" db="EMBL/GenBank/DDBJ databases">
        <title>Genomic Encyclopedia of Type Strains, Phase IV (KMG-IV): sequencing the most valuable type-strain genomes for metagenomic binning, comparative biology and taxonomic classification.</title>
        <authorList>
            <person name="Goeker M."/>
        </authorList>
    </citation>
    <scope>NUCLEOTIDE SEQUENCE [LARGE SCALE GENOMIC DNA]</scope>
    <source>
        <strain evidence="3 4">DSM 100059</strain>
    </source>
</reference>
<gene>
    <name evidence="3" type="ORF">EDB95_3132</name>
</gene>
<evidence type="ECO:0000313" key="3">
    <source>
        <dbReference type="EMBL" id="TDX02083.1"/>
    </source>
</evidence>
<keyword evidence="4" id="KW-1185">Reference proteome</keyword>
<dbReference type="EMBL" id="SODV01000001">
    <property type="protein sequence ID" value="TDX02083.1"/>
    <property type="molecule type" value="Genomic_DNA"/>
</dbReference>
<proteinExistence type="inferred from homology"/>
<organism evidence="3 4">
    <name type="scientific">Dinghuibacter silviterrae</name>
    <dbReference type="NCBI Taxonomy" id="1539049"/>
    <lineage>
        <taxon>Bacteria</taxon>
        <taxon>Pseudomonadati</taxon>
        <taxon>Bacteroidota</taxon>
        <taxon>Chitinophagia</taxon>
        <taxon>Chitinophagales</taxon>
        <taxon>Chitinophagaceae</taxon>
        <taxon>Dinghuibacter</taxon>
    </lineage>
</organism>